<gene>
    <name evidence="10" type="ORF">DAKH74_055400</name>
</gene>
<evidence type="ECO:0000256" key="3">
    <source>
        <dbReference type="ARBA" id="ARBA00018145"/>
    </source>
</evidence>
<keyword evidence="8" id="KW-0131">Cell cycle</keyword>
<keyword evidence="4" id="KW-0963">Cytoplasm</keyword>
<evidence type="ECO:0000313" key="10">
    <source>
        <dbReference type="EMBL" id="GMM58923.1"/>
    </source>
</evidence>
<dbReference type="AlphaFoldDB" id="A0AAV5S5B4"/>
<organism evidence="10 11">
    <name type="scientific">Maudiozyma humilis</name>
    <name type="common">Sour dough yeast</name>
    <name type="synonym">Kazachstania humilis</name>
    <dbReference type="NCBI Taxonomy" id="51915"/>
    <lineage>
        <taxon>Eukaryota</taxon>
        <taxon>Fungi</taxon>
        <taxon>Dikarya</taxon>
        <taxon>Ascomycota</taxon>
        <taxon>Saccharomycotina</taxon>
        <taxon>Saccharomycetes</taxon>
        <taxon>Saccharomycetales</taxon>
        <taxon>Saccharomycetaceae</taxon>
        <taxon>Maudiozyma</taxon>
    </lineage>
</organism>
<comment type="similarity">
    <text evidence="2">Belongs to the IBD2 family.</text>
</comment>
<dbReference type="GO" id="GO:0007094">
    <property type="term" value="P:mitotic spindle assembly checkpoint signaling"/>
    <property type="evidence" value="ECO:0007669"/>
    <property type="project" value="InterPro"/>
</dbReference>
<keyword evidence="7" id="KW-0206">Cytoskeleton</keyword>
<keyword evidence="5" id="KW-0132">Cell division</keyword>
<comment type="subcellular location">
    <subcellularLocation>
        <location evidence="1">Cytoplasm</location>
        <location evidence="1">Cytoskeleton</location>
        <location evidence="1">Spindle pole</location>
    </subcellularLocation>
</comment>
<reference evidence="10 11" key="1">
    <citation type="journal article" date="2023" name="Elife">
        <title>Identification of key yeast species and microbe-microbe interactions impacting larval growth of Drosophila in the wild.</title>
        <authorList>
            <person name="Mure A."/>
            <person name="Sugiura Y."/>
            <person name="Maeda R."/>
            <person name="Honda K."/>
            <person name="Sakurai N."/>
            <person name="Takahashi Y."/>
            <person name="Watada M."/>
            <person name="Katoh T."/>
            <person name="Gotoh A."/>
            <person name="Gotoh Y."/>
            <person name="Taniguchi I."/>
            <person name="Nakamura K."/>
            <person name="Hayashi T."/>
            <person name="Katayama T."/>
            <person name="Uemura T."/>
            <person name="Hattori Y."/>
        </authorList>
    </citation>
    <scope>NUCLEOTIDE SEQUENCE [LARGE SCALE GENOMIC DNA]</scope>
    <source>
        <strain evidence="10 11">KH-74</strain>
    </source>
</reference>
<feature type="compositionally biased region" description="Polar residues" evidence="9">
    <location>
        <begin position="64"/>
        <end position="76"/>
    </location>
</feature>
<evidence type="ECO:0000256" key="2">
    <source>
        <dbReference type="ARBA" id="ARBA00008285"/>
    </source>
</evidence>
<protein>
    <recommendedName>
        <fullName evidence="3">Protein IBD2</fullName>
    </recommendedName>
</protein>
<name>A0AAV5S5B4_MAUHU</name>
<sequence length="401" mass="45619">MPSDPRTPNNNGNASIELVSKDGPIPINIMMQEGVKALTKILSNQLQEGKRKDKGDHSMQFVIRNNANQKTPSTKEGQGKQVQELDDSDIVEIDNQSNYHVHSKLTGQDLVLNENDVDKFLEEKFPDPELHINGDEAEIIFDYEQQDMEDMSEGIGKKISEMIESVLPGSFSADIHGRLHAVVNGNELNITEEGVSDDDLHGDTYNSSAGAIGSGNANGVAAPTYHIAMDDERGEDPGERIGMLESRMDHASGHRHGGHDDDMMYYHDHEHDHDHEHGHGHGHDHDHDHEHMHDENDTTCPHRHYHDHVDAGGRGEFRNMNYHNFDYGTAKRRSRGRREAPDFSVLLDDNKPMCMFCEYYMVFGEPPKNMIKWYNNTYGYNRVPMSSKHHDRMHRHDSHTH</sequence>
<proteinExistence type="inferred from homology"/>
<feature type="compositionally biased region" description="Basic and acidic residues" evidence="9">
    <location>
        <begin position="272"/>
        <end position="296"/>
    </location>
</feature>
<dbReference type="EMBL" id="BTGD01000025">
    <property type="protein sequence ID" value="GMM58923.1"/>
    <property type="molecule type" value="Genomic_DNA"/>
</dbReference>
<accession>A0AAV5S5B4</accession>
<dbReference type="GO" id="GO:0051301">
    <property type="term" value="P:cell division"/>
    <property type="evidence" value="ECO:0007669"/>
    <property type="project" value="UniProtKB-KW"/>
</dbReference>
<evidence type="ECO:0000256" key="1">
    <source>
        <dbReference type="ARBA" id="ARBA00004647"/>
    </source>
</evidence>
<keyword evidence="6" id="KW-0498">Mitosis</keyword>
<feature type="region of interest" description="Disordered" evidence="9">
    <location>
        <begin position="272"/>
        <end position="297"/>
    </location>
</feature>
<dbReference type="Proteomes" id="UP001377567">
    <property type="component" value="Unassembled WGS sequence"/>
</dbReference>
<dbReference type="PRINTS" id="PR02099">
    <property type="entry name" value="PROTEINIBD2"/>
</dbReference>
<evidence type="ECO:0000256" key="4">
    <source>
        <dbReference type="ARBA" id="ARBA00022490"/>
    </source>
</evidence>
<keyword evidence="11" id="KW-1185">Reference proteome</keyword>
<comment type="caution">
    <text evidence="10">The sequence shown here is derived from an EMBL/GenBank/DDBJ whole genome shotgun (WGS) entry which is preliminary data.</text>
</comment>
<dbReference type="InterPro" id="IPR026231">
    <property type="entry name" value="IBD2"/>
</dbReference>
<evidence type="ECO:0000313" key="11">
    <source>
        <dbReference type="Proteomes" id="UP001377567"/>
    </source>
</evidence>
<feature type="region of interest" description="Disordered" evidence="9">
    <location>
        <begin position="64"/>
        <end position="83"/>
    </location>
</feature>
<evidence type="ECO:0000256" key="7">
    <source>
        <dbReference type="ARBA" id="ARBA00023212"/>
    </source>
</evidence>
<dbReference type="GO" id="GO:0000922">
    <property type="term" value="C:spindle pole"/>
    <property type="evidence" value="ECO:0007669"/>
    <property type="project" value="UniProtKB-SubCell"/>
</dbReference>
<evidence type="ECO:0000256" key="6">
    <source>
        <dbReference type="ARBA" id="ARBA00022776"/>
    </source>
</evidence>
<evidence type="ECO:0000256" key="9">
    <source>
        <dbReference type="SAM" id="MobiDB-lite"/>
    </source>
</evidence>
<evidence type="ECO:0000256" key="8">
    <source>
        <dbReference type="ARBA" id="ARBA00023306"/>
    </source>
</evidence>
<evidence type="ECO:0000256" key="5">
    <source>
        <dbReference type="ARBA" id="ARBA00022618"/>
    </source>
</evidence>